<accession>A0AAV7MTL4</accession>
<dbReference type="EMBL" id="JANPWB010000013">
    <property type="protein sequence ID" value="KAJ1107063.1"/>
    <property type="molecule type" value="Genomic_DNA"/>
</dbReference>
<proteinExistence type="predicted"/>
<sequence>MQLGSGPGISVLVAPGGPQFVIRKRGRLPSLGVVRGRLSDRARPQQHSALSPAGPEHMKAARAVWIPAPDPSAPPLSIKGSRAPESSAGSSPHRSHRQLVSMAAFGTRRPS</sequence>
<comment type="caution">
    <text evidence="2">The sequence shown here is derived from an EMBL/GenBank/DDBJ whole genome shotgun (WGS) entry which is preliminary data.</text>
</comment>
<evidence type="ECO:0000313" key="3">
    <source>
        <dbReference type="Proteomes" id="UP001066276"/>
    </source>
</evidence>
<reference evidence="2" key="1">
    <citation type="journal article" date="2022" name="bioRxiv">
        <title>Sequencing and chromosome-scale assembly of the giantPleurodeles waltlgenome.</title>
        <authorList>
            <person name="Brown T."/>
            <person name="Elewa A."/>
            <person name="Iarovenko S."/>
            <person name="Subramanian E."/>
            <person name="Araus A.J."/>
            <person name="Petzold A."/>
            <person name="Susuki M."/>
            <person name="Suzuki K.-i.T."/>
            <person name="Hayashi T."/>
            <person name="Toyoda A."/>
            <person name="Oliveira C."/>
            <person name="Osipova E."/>
            <person name="Leigh N.D."/>
            <person name="Simon A."/>
            <person name="Yun M.H."/>
        </authorList>
    </citation>
    <scope>NUCLEOTIDE SEQUENCE</scope>
    <source>
        <strain evidence="2">20211129_DDA</strain>
        <tissue evidence="2">Liver</tissue>
    </source>
</reference>
<keyword evidence="3" id="KW-1185">Reference proteome</keyword>
<gene>
    <name evidence="2" type="ORF">NDU88_004460</name>
</gene>
<organism evidence="2 3">
    <name type="scientific">Pleurodeles waltl</name>
    <name type="common">Iberian ribbed newt</name>
    <dbReference type="NCBI Taxonomy" id="8319"/>
    <lineage>
        <taxon>Eukaryota</taxon>
        <taxon>Metazoa</taxon>
        <taxon>Chordata</taxon>
        <taxon>Craniata</taxon>
        <taxon>Vertebrata</taxon>
        <taxon>Euteleostomi</taxon>
        <taxon>Amphibia</taxon>
        <taxon>Batrachia</taxon>
        <taxon>Caudata</taxon>
        <taxon>Salamandroidea</taxon>
        <taxon>Salamandridae</taxon>
        <taxon>Pleurodelinae</taxon>
        <taxon>Pleurodeles</taxon>
    </lineage>
</organism>
<name>A0AAV7MTL4_PLEWA</name>
<protein>
    <submittedName>
        <fullName evidence="2">Uncharacterized protein</fullName>
    </submittedName>
</protein>
<evidence type="ECO:0000256" key="1">
    <source>
        <dbReference type="SAM" id="MobiDB-lite"/>
    </source>
</evidence>
<dbReference type="AlphaFoldDB" id="A0AAV7MTL4"/>
<feature type="region of interest" description="Disordered" evidence="1">
    <location>
        <begin position="36"/>
        <end position="111"/>
    </location>
</feature>
<dbReference type="Proteomes" id="UP001066276">
    <property type="component" value="Chromosome 9"/>
</dbReference>
<evidence type="ECO:0000313" key="2">
    <source>
        <dbReference type="EMBL" id="KAJ1107063.1"/>
    </source>
</evidence>